<protein>
    <submittedName>
        <fullName evidence="1">Uncharacterized protein</fullName>
    </submittedName>
</protein>
<accession>A0ABV7HDG7</accession>
<reference evidence="2" key="1">
    <citation type="journal article" date="2019" name="Int. J. Syst. Evol. Microbiol.">
        <title>The Global Catalogue of Microorganisms (GCM) 10K type strain sequencing project: providing services to taxonomists for standard genome sequencing and annotation.</title>
        <authorList>
            <consortium name="The Broad Institute Genomics Platform"/>
            <consortium name="The Broad Institute Genome Sequencing Center for Infectious Disease"/>
            <person name="Wu L."/>
            <person name="Ma J."/>
        </authorList>
    </citation>
    <scope>NUCLEOTIDE SEQUENCE [LARGE SCALE GENOMIC DNA]</scope>
    <source>
        <strain evidence="2">KCTC 52438</strain>
    </source>
</reference>
<name>A0ABV7HDG7_9GAMM</name>
<keyword evidence="2" id="KW-1185">Reference proteome</keyword>
<sequence>MDTKSEIKAVEAWLAALSEAKLLRKGLANSQNKEYVVGGGVFLGVDTSAPDASKIEIFSDPKNLPTAISSLLGLAQNSANFHPGDPKKNTTSEDFSQYINKVDQSPFFSLTDTARKEGMVSSKDYDSLIDSIVDVYKGVLSDSVEAITNSVENMAKNVFSQEQAEQSEDLFAQNVIAMSYNNDFGYPIVTIAYTHLHMETQKDGKSSVSSQSFLVTRSTYRVLDAKIHAYADILSGQDTQDVEDWLKSMNTNDDTKSTPCIKTLLKSAVENSKSDTLVS</sequence>
<organism evidence="1 2">
    <name type="scientific">Litoribrevibacter euphylliae</name>
    <dbReference type="NCBI Taxonomy" id="1834034"/>
    <lineage>
        <taxon>Bacteria</taxon>
        <taxon>Pseudomonadati</taxon>
        <taxon>Pseudomonadota</taxon>
        <taxon>Gammaproteobacteria</taxon>
        <taxon>Oceanospirillales</taxon>
        <taxon>Oceanospirillaceae</taxon>
        <taxon>Litoribrevibacter</taxon>
    </lineage>
</organism>
<dbReference type="RefSeq" id="WP_386718127.1">
    <property type="nucleotide sequence ID" value="NZ_JBHRSZ010000002.1"/>
</dbReference>
<evidence type="ECO:0000313" key="2">
    <source>
        <dbReference type="Proteomes" id="UP001595476"/>
    </source>
</evidence>
<proteinExistence type="predicted"/>
<dbReference type="Proteomes" id="UP001595476">
    <property type="component" value="Unassembled WGS sequence"/>
</dbReference>
<dbReference type="EMBL" id="JBHRSZ010000002">
    <property type="protein sequence ID" value="MFC3150751.1"/>
    <property type="molecule type" value="Genomic_DNA"/>
</dbReference>
<comment type="caution">
    <text evidence="1">The sequence shown here is derived from an EMBL/GenBank/DDBJ whole genome shotgun (WGS) entry which is preliminary data.</text>
</comment>
<gene>
    <name evidence="1" type="ORF">ACFOEK_06915</name>
</gene>
<evidence type="ECO:0000313" key="1">
    <source>
        <dbReference type="EMBL" id="MFC3150751.1"/>
    </source>
</evidence>